<dbReference type="AlphaFoldDB" id="A0AA40A9K8"/>
<dbReference type="Pfam" id="PF12697">
    <property type="entry name" value="Abhydrolase_6"/>
    <property type="match status" value="1"/>
</dbReference>
<sequence>MHYDAFTANDGTRLAFQTSLSLINPSSPKPHLPYTRCILLLHGFSGSSTYFIRNTPTLSTHHWVVAPDLRGHGRSGHSAGGYHVARLAMDLHEFLEYLRIATDTPNIEFIPVGCSIGAAVLWTYIELFGASTPFTGMVFVDQAPLQDRSPFFGWHEGRAHTGCYDEATMMNAQSAWIEQPAAAARGLVAECLGYRFMPREEDPVGAEQRSVDEEFFVEISGLCDGQWLARLIADHTRYDHREALELITVPIVVMLGKQSGCFTREGMLETASRVRGVKGMEDKVVVSEFKGGHWLFYEEADRFNRELLEFVDSLEP</sequence>
<keyword evidence="3" id="KW-1185">Reference proteome</keyword>
<gene>
    <name evidence="2" type="ORF">B0H67DRAFT_586364</name>
</gene>
<protein>
    <submittedName>
        <fullName evidence="2">Alpha/Beta hydrolase protein</fullName>
    </submittedName>
</protein>
<evidence type="ECO:0000313" key="3">
    <source>
        <dbReference type="Proteomes" id="UP001172102"/>
    </source>
</evidence>
<evidence type="ECO:0000313" key="2">
    <source>
        <dbReference type="EMBL" id="KAK0711818.1"/>
    </source>
</evidence>
<dbReference type="Proteomes" id="UP001172102">
    <property type="component" value="Unassembled WGS sequence"/>
</dbReference>
<dbReference type="SUPFAM" id="SSF53474">
    <property type="entry name" value="alpha/beta-Hydrolases"/>
    <property type="match status" value="1"/>
</dbReference>
<evidence type="ECO:0000259" key="1">
    <source>
        <dbReference type="Pfam" id="PF12697"/>
    </source>
</evidence>
<accession>A0AA40A9K8</accession>
<dbReference type="GO" id="GO:0016787">
    <property type="term" value="F:hydrolase activity"/>
    <property type="evidence" value="ECO:0007669"/>
    <property type="project" value="UniProtKB-KW"/>
</dbReference>
<dbReference type="InterPro" id="IPR029058">
    <property type="entry name" value="AB_hydrolase_fold"/>
</dbReference>
<dbReference type="EMBL" id="JAUKUA010000005">
    <property type="protein sequence ID" value="KAK0711818.1"/>
    <property type="molecule type" value="Genomic_DNA"/>
</dbReference>
<feature type="domain" description="AB hydrolase-1" evidence="1">
    <location>
        <begin position="38"/>
        <end position="305"/>
    </location>
</feature>
<reference evidence="2" key="1">
    <citation type="submission" date="2023-06" db="EMBL/GenBank/DDBJ databases">
        <title>Genome-scale phylogeny and comparative genomics of the fungal order Sordariales.</title>
        <authorList>
            <consortium name="Lawrence Berkeley National Laboratory"/>
            <person name="Hensen N."/>
            <person name="Bonometti L."/>
            <person name="Westerberg I."/>
            <person name="Brannstrom I.O."/>
            <person name="Guillou S."/>
            <person name="Cros-Aarteil S."/>
            <person name="Calhoun S."/>
            <person name="Haridas S."/>
            <person name="Kuo A."/>
            <person name="Mondo S."/>
            <person name="Pangilinan J."/>
            <person name="Riley R."/>
            <person name="Labutti K."/>
            <person name="Andreopoulos B."/>
            <person name="Lipzen A."/>
            <person name="Chen C."/>
            <person name="Yanf M."/>
            <person name="Daum C."/>
            <person name="Ng V."/>
            <person name="Clum A."/>
            <person name="Steindorff A."/>
            <person name="Ohm R."/>
            <person name="Martin F."/>
            <person name="Silar P."/>
            <person name="Natvig D."/>
            <person name="Lalanne C."/>
            <person name="Gautier V."/>
            <person name="Ament-Velasquez S.L."/>
            <person name="Kruys A."/>
            <person name="Hutchinson M.I."/>
            <person name="Powell A.J."/>
            <person name="Barry K."/>
            <person name="Miller A.N."/>
            <person name="Grigoriev I.V."/>
            <person name="Debuchy R."/>
            <person name="Gladieux P."/>
            <person name="Thoren M.H."/>
            <person name="Johannesson H."/>
        </authorList>
    </citation>
    <scope>NUCLEOTIDE SEQUENCE</scope>
    <source>
        <strain evidence="2">SMH4607-1</strain>
    </source>
</reference>
<dbReference type="InterPro" id="IPR050266">
    <property type="entry name" value="AB_hydrolase_sf"/>
</dbReference>
<comment type="caution">
    <text evidence="2">The sequence shown here is derived from an EMBL/GenBank/DDBJ whole genome shotgun (WGS) entry which is preliminary data.</text>
</comment>
<dbReference type="Gene3D" id="3.40.50.1820">
    <property type="entry name" value="alpha/beta hydrolase"/>
    <property type="match status" value="1"/>
</dbReference>
<keyword evidence="2" id="KW-0378">Hydrolase</keyword>
<dbReference type="InterPro" id="IPR000073">
    <property type="entry name" value="AB_hydrolase_1"/>
</dbReference>
<organism evidence="2 3">
    <name type="scientific">Lasiosphaeris hirsuta</name>
    <dbReference type="NCBI Taxonomy" id="260670"/>
    <lineage>
        <taxon>Eukaryota</taxon>
        <taxon>Fungi</taxon>
        <taxon>Dikarya</taxon>
        <taxon>Ascomycota</taxon>
        <taxon>Pezizomycotina</taxon>
        <taxon>Sordariomycetes</taxon>
        <taxon>Sordariomycetidae</taxon>
        <taxon>Sordariales</taxon>
        <taxon>Lasiosphaeriaceae</taxon>
        <taxon>Lasiosphaeris</taxon>
    </lineage>
</organism>
<name>A0AA40A9K8_9PEZI</name>
<proteinExistence type="predicted"/>
<dbReference type="PANTHER" id="PTHR43798">
    <property type="entry name" value="MONOACYLGLYCEROL LIPASE"/>
    <property type="match status" value="1"/>
</dbReference>